<keyword evidence="4" id="KW-1185">Reference proteome</keyword>
<dbReference type="Pfam" id="PF08241">
    <property type="entry name" value="Methyltransf_11"/>
    <property type="match status" value="1"/>
</dbReference>
<dbReference type="GO" id="GO:0032259">
    <property type="term" value="P:methylation"/>
    <property type="evidence" value="ECO:0007669"/>
    <property type="project" value="UniProtKB-KW"/>
</dbReference>
<dbReference type="Gene3D" id="3.40.50.150">
    <property type="entry name" value="Vaccinia Virus protein VP39"/>
    <property type="match status" value="1"/>
</dbReference>
<dbReference type="GeneID" id="95645020"/>
<keyword evidence="3" id="KW-0489">Methyltransferase</keyword>
<evidence type="ECO:0000259" key="1">
    <source>
        <dbReference type="Pfam" id="PF08241"/>
    </source>
</evidence>
<proteinExistence type="predicted"/>
<dbReference type="CDD" id="cd02440">
    <property type="entry name" value="AdoMet_MTases"/>
    <property type="match status" value="1"/>
</dbReference>
<dbReference type="SUPFAM" id="SSF53335">
    <property type="entry name" value="S-adenosyl-L-methionine-dependent methyltransferases"/>
    <property type="match status" value="1"/>
</dbReference>
<name>A0A650CHQ9_SULOH</name>
<reference evidence="2 5" key="2">
    <citation type="submission" date="2020-08" db="EMBL/GenBank/DDBJ databases">
        <title>Genomic Encyclopedia of Type Strains, Phase IV (KMG-IV): sequencing the most valuable type-strain genomes for metagenomic binning, comparative biology and taxonomic classification.</title>
        <authorList>
            <person name="Goeker M."/>
        </authorList>
    </citation>
    <scope>NUCLEOTIDE SEQUENCE [LARGE SCALE GENOMIC DNA]</scope>
    <source>
        <strain evidence="2 5">DSM 12421</strain>
    </source>
</reference>
<dbReference type="OrthoDB" id="1018at2157"/>
<feature type="domain" description="Methyltransferase type 11" evidence="1">
    <location>
        <begin position="39"/>
        <end position="137"/>
    </location>
</feature>
<organism evidence="3 4">
    <name type="scientific">Sulfurisphaera ohwakuensis</name>
    <dbReference type="NCBI Taxonomy" id="69656"/>
    <lineage>
        <taxon>Archaea</taxon>
        <taxon>Thermoproteota</taxon>
        <taxon>Thermoprotei</taxon>
        <taxon>Sulfolobales</taxon>
        <taxon>Sulfolobaceae</taxon>
        <taxon>Sulfurisphaera</taxon>
    </lineage>
</organism>
<evidence type="ECO:0000313" key="4">
    <source>
        <dbReference type="Proteomes" id="UP000427373"/>
    </source>
</evidence>
<evidence type="ECO:0000313" key="2">
    <source>
        <dbReference type="EMBL" id="MBB5253569.1"/>
    </source>
</evidence>
<dbReference type="EMBL" id="CP045484">
    <property type="protein sequence ID" value="QGR17411.1"/>
    <property type="molecule type" value="Genomic_DNA"/>
</dbReference>
<dbReference type="KEGG" id="soh:D1869_09535"/>
<evidence type="ECO:0000313" key="5">
    <source>
        <dbReference type="Proteomes" id="UP000582213"/>
    </source>
</evidence>
<dbReference type="EMBL" id="JACHFY010000005">
    <property type="protein sequence ID" value="MBB5253569.1"/>
    <property type="molecule type" value="Genomic_DNA"/>
</dbReference>
<dbReference type="AlphaFoldDB" id="A0A650CHQ9"/>
<keyword evidence="3" id="KW-0808">Transferase</keyword>
<evidence type="ECO:0000313" key="3">
    <source>
        <dbReference type="EMBL" id="QGR17411.1"/>
    </source>
</evidence>
<keyword evidence="2" id="KW-0830">Ubiquinone</keyword>
<sequence>MINENDFHPILRMGITVDEEIFIAKKVSRILGDIQGKILDYACGNCLIPIYISLTNNKEIYCVDDWKYVNKKEVEGLISKYTAKVKLFDGLDKIPFSDKYFDFIYSVMYFYNLKRDKLKETLNEVLRVLKDNGKILIVDMIMIRGKIKKEMEERKYSLDYYEEANGLFFSTWKKL</sequence>
<dbReference type="InterPro" id="IPR013216">
    <property type="entry name" value="Methyltransf_11"/>
</dbReference>
<dbReference type="Proteomes" id="UP000582213">
    <property type="component" value="Unassembled WGS sequence"/>
</dbReference>
<accession>A0A650CHQ9</accession>
<protein>
    <submittedName>
        <fullName evidence="3">Methyltransferase domain-containing protein</fullName>
    </submittedName>
    <submittedName>
        <fullName evidence="2">Ubiquinone/menaquinone biosynthesis C-methylase UbiE</fullName>
    </submittedName>
</protein>
<dbReference type="RefSeq" id="WP_156014895.1">
    <property type="nucleotide sequence ID" value="NZ_AP031374.1"/>
</dbReference>
<dbReference type="GO" id="GO:0008757">
    <property type="term" value="F:S-adenosylmethionine-dependent methyltransferase activity"/>
    <property type="evidence" value="ECO:0007669"/>
    <property type="project" value="InterPro"/>
</dbReference>
<gene>
    <name evidence="3" type="ORF">D1869_09535</name>
    <name evidence="2" type="ORF">HNQ62_001338</name>
</gene>
<dbReference type="InterPro" id="IPR029063">
    <property type="entry name" value="SAM-dependent_MTases_sf"/>
</dbReference>
<dbReference type="Proteomes" id="UP000427373">
    <property type="component" value="Chromosome"/>
</dbReference>
<reference evidence="3 4" key="1">
    <citation type="submission" date="2019-10" db="EMBL/GenBank/DDBJ databases">
        <title>Genome Sequences from Six Type Strain Members of the Archaeal Family Sulfolobaceae: Acidianus ambivalens, Acidianus infernus, Metallosphaera prunae, Stygiolobus azoricus, Sulfolobus metallicus, and Sulfurisphaera ohwakuensis.</title>
        <authorList>
            <person name="Counts J.A."/>
            <person name="Kelly R.M."/>
        </authorList>
    </citation>
    <scope>NUCLEOTIDE SEQUENCE [LARGE SCALE GENOMIC DNA]</scope>
    <source>
        <strain evidence="3 4">TA-1</strain>
    </source>
</reference>